<dbReference type="Proteomes" id="UP000605013">
    <property type="component" value="Unassembled WGS sequence"/>
</dbReference>
<comment type="caution">
    <text evidence="1">The sequence shown here is derived from an EMBL/GenBank/DDBJ whole genome shotgun (WGS) entry which is preliminary data.</text>
</comment>
<feature type="non-terminal residue" evidence="1">
    <location>
        <position position="1"/>
    </location>
</feature>
<evidence type="ECO:0000313" key="1">
    <source>
        <dbReference type="EMBL" id="MBL7561244.1"/>
    </source>
</evidence>
<keyword evidence="2" id="KW-1185">Reference proteome</keyword>
<feature type="non-terminal residue" evidence="1">
    <location>
        <position position="190"/>
    </location>
</feature>
<reference evidence="1 2" key="1">
    <citation type="submission" date="2020-12" db="EMBL/GenBank/DDBJ databases">
        <title>Olleya sediminilitoris sp. nov., isolated from a tidal flat.</title>
        <authorList>
            <person name="Park S."/>
            <person name="Yoon J.-H."/>
        </authorList>
    </citation>
    <scope>NUCLEOTIDE SEQUENCE [LARGE SCALE GENOMIC DNA]</scope>
    <source>
        <strain evidence="1 2">YSTF-M6</strain>
    </source>
</reference>
<protein>
    <recommendedName>
        <fullName evidence="3">Ig-like domain-containing protein</fullName>
    </recommendedName>
</protein>
<sequence>CDDNMETDGDTTNDSVQFDLESLNEEVLDGQDPLSYIVSYYESQSDADAGINPLPLLYENIVNPQVIYVRVDNDTMVDDGTGTMVDSSICYDTAEITLRVNPLPEFDLEDSYLLCINTNGSEVVSAPIIDTGLDETQYAFEWSLDGLSLSGETGSSLEPTQAGTYEVIVTNVTTTCNNSDTTIVEESEPP</sequence>
<name>A0ABS1WQ48_9FLAO</name>
<dbReference type="EMBL" id="JAEMEF010000037">
    <property type="protein sequence ID" value="MBL7561244.1"/>
    <property type="molecule type" value="Genomic_DNA"/>
</dbReference>
<evidence type="ECO:0000313" key="2">
    <source>
        <dbReference type="Proteomes" id="UP000605013"/>
    </source>
</evidence>
<accession>A0ABS1WQ48</accession>
<organism evidence="1 2">
    <name type="scientific">Olleya sediminilitoris</name>
    <dbReference type="NCBI Taxonomy" id="2795739"/>
    <lineage>
        <taxon>Bacteria</taxon>
        <taxon>Pseudomonadati</taxon>
        <taxon>Bacteroidota</taxon>
        <taxon>Flavobacteriia</taxon>
        <taxon>Flavobacteriales</taxon>
        <taxon>Flavobacteriaceae</taxon>
    </lineage>
</organism>
<evidence type="ECO:0008006" key="3">
    <source>
        <dbReference type="Google" id="ProtNLM"/>
    </source>
</evidence>
<proteinExistence type="predicted"/>
<gene>
    <name evidence="1" type="ORF">JAO71_15740</name>
</gene>